<dbReference type="InterPro" id="IPR027417">
    <property type="entry name" value="P-loop_NTPase"/>
</dbReference>
<proteinExistence type="predicted"/>
<dbReference type="RefSeq" id="WP_062232976.1">
    <property type="nucleotide sequence ID" value="NZ_JBPJFL010000001.1"/>
</dbReference>
<dbReference type="Proteomes" id="UP000054375">
    <property type="component" value="Unassembled WGS sequence"/>
</dbReference>
<dbReference type="SUPFAM" id="SSF52540">
    <property type="entry name" value="P-loop containing nucleoside triphosphate hydrolases"/>
    <property type="match status" value="1"/>
</dbReference>
<reference evidence="1 2" key="1">
    <citation type="submission" date="2015-10" db="EMBL/GenBank/DDBJ databases">
        <title>Draft genome sequence of Streptomyces griseorubiginosus DSM 40469, type strain for the species Streptomyces griseorubiginosus.</title>
        <authorList>
            <person name="Ruckert C."/>
            <person name="Winkler A."/>
            <person name="Kalinowski J."/>
            <person name="Kampfer P."/>
            <person name="Glaeser S."/>
        </authorList>
    </citation>
    <scope>NUCLEOTIDE SEQUENCE [LARGE SCALE GENOMIC DNA]</scope>
    <source>
        <strain evidence="1 2">DSM 40469</strain>
    </source>
</reference>
<protein>
    <submittedName>
        <fullName evidence="1">ATP/GTP-binding protein</fullName>
    </submittedName>
</protein>
<organism evidence="1 2">
    <name type="scientific">Streptomyces griseorubiginosus</name>
    <dbReference type="NCBI Taxonomy" id="67304"/>
    <lineage>
        <taxon>Bacteria</taxon>
        <taxon>Bacillati</taxon>
        <taxon>Actinomycetota</taxon>
        <taxon>Actinomycetes</taxon>
        <taxon>Kitasatosporales</taxon>
        <taxon>Streptomycetaceae</taxon>
        <taxon>Streptomyces</taxon>
    </lineage>
</organism>
<dbReference type="Gene3D" id="3.40.50.300">
    <property type="entry name" value="P-loop containing nucleotide triphosphate hydrolases"/>
    <property type="match status" value="1"/>
</dbReference>
<dbReference type="Pfam" id="PF13671">
    <property type="entry name" value="AAA_33"/>
    <property type="match status" value="1"/>
</dbReference>
<name>A0A101SCP1_9ACTN</name>
<accession>A0A101SCP1</accession>
<dbReference type="EMBL" id="LMWV01000002">
    <property type="protein sequence ID" value="KUN71388.1"/>
    <property type="molecule type" value="Genomic_DNA"/>
</dbReference>
<dbReference type="PRINTS" id="PR01100">
    <property type="entry name" value="SHIKIMTKNASE"/>
</dbReference>
<sequence>MAYRVRGLAVKALDDTLASVLEDRLGDLLAARRAGTITPEAEAEMAAISQTMVRPMSPRSPFCVLMAGLPGSGKTTLSRVLTARGFVRLCPDEEMYRRHGVYGVDFPRGIFPTLERPVLEDVAVQLTEHLKSGHDVVVDHGFWTPKDRAHWRAIATQAGATPVLVYLSASHEQLWSRVSKRNEFHEDDPNSIYFSESDLQRYRARFIAPQADEPPHLLYDGDPAVVIAALEKAEFDLG</sequence>
<evidence type="ECO:0000313" key="1">
    <source>
        <dbReference type="EMBL" id="KUN71388.1"/>
    </source>
</evidence>
<dbReference type="AlphaFoldDB" id="A0A101SCP1"/>
<keyword evidence="2" id="KW-1185">Reference proteome</keyword>
<comment type="caution">
    <text evidence="1">The sequence shown here is derived from an EMBL/GenBank/DDBJ whole genome shotgun (WGS) entry which is preliminary data.</text>
</comment>
<gene>
    <name evidence="1" type="ORF">AQJ54_01060</name>
</gene>
<evidence type="ECO:0000313" key="2">
    <source>
        <dbReference type="Proteomes" id="UP000054375"/>
    </source>
</evidence>